<evidence type="ECO:0000313" key="3">
    <source>
        <dbReference type="Proteomes" id="UP000282378"/>
    </source>
</evidence>
<evidence type="ECO:0000313" key="2">
    <source>
        <dbReference type="EMBL" id="RML66472.1"/>
    </source>
</evidence>
<protein>
    <submittedName>
        <fullName evidence="2">Uncharacterized protein</fullName>
    </submittedName>
</protein>
<proteinExistence type="predicted"/>
<sequence>GQIHARSWELLLAMLLFEAAFGLPGVVAGPIYYAYLKSELQKEGLV</sequence>
<dbReference type="AlphaFoldDB" id="A0A3M2XRM9"/>
<keyword evidence="1" id="KW-0812">Transmembrane</keyword>
<gene>
    <name evidence="2" type="ORF">APX70_04915</name>
</gene>
<organism evidence="2 3">
    <name type="scientific">Pseudomonas syringae pv. maculicola</name>
    <dbReference type="NCBI Taxonomy" id="59511"/>
    <lineage>
        <taxon>Bacteria</taxon>
        <taxon>Pseudomonadati</taxon>
        <taxon>Pseudomonadota</taxon>
        <taxon>Gammaproteobacteria</taxon>
        <taxon>Pseudomonadales</taxon>
        <taxon>Pseudomonadaceae</taxon>
        <taxon>Pseudomonas</taxon>
    </lineage>
</organism>
<keyword evidence="1" id="KW-0472">Membrane</keyword>
<name>A0A3M2XRM9_PSEYM</name>
<feature type="non-terminal residue" evidence="2">
    <location>
        <position position="1"/>
    </location>
</feature>
<dbReference type="EMBL" id="RBNL01002714">
    <property type="protein sequence ID" value="RML66472.1"/>
    <property type="molecule type" value="Genomic_DNA"/>
</dbReference>
<feature type="transmembrane region" description="Helical" evidence="1">
    <location>
        <begin position="12"/>
        <end position="35"/>
    </location>
</feature>
<dbReference type="Proteomes" id="UP000282378">
    <property type="component" value="Unassembled WGS sequence"/>
</dbReference>
<accession>A0A3M2XRM9</accession>
<reference evidence="2 3" key="1">
    <citation type="submission" date="2018-08" db="EMBL/GenBank/DDBJ databases">
        <title>Recombination of ecologically and evolutionarily significant loci maintains genetic cohesion in the Pseudomonas syringae species complex.</title>
        <authorList>
            <person name="Dillon M."/>
            <person name="Thakur S."/>
            <person name="Almeida R.N.D."/>
            <person name="Weir B.S."/>
            <person name="Guttman D.S."/>
        </authorList>
    </citation>
    <scope>NUCLEOTIDE SEQUENCE [LARGE SCALE GENOMIC DNA]</scope>
    <source>
        <strain evidence="2 3">88_10</strain>
    </source>
</reference>
<evidence type="ECO:0000256" key="1">
    <source>
        <dbReference type="SAM" id="Phobius"/>
    </source>
</evidence>
<comment type="caution">
    <text evidence="2">The sequence shown here is derived from an EMBL/GenBank/DDBJ whole genome shotgun (WGS) entry which is preliminary data.</text>
</comment>
<keyword evidence="1" id="KW-1133">Transmembrane helix</keyword>